<dbReference type="RefSeq" id="WP_074520394.1">
    <property type="nucleotide sequence ID" value="NZ_FNHZ01000001.1"/>
</dbReference>
<dbReference type="EMBL" id="FNHZ01000001">
    <property type="protein sequence ID" value="SDM37877.1"/>
    <property type="molecule type" value="Genomic_DNA"/>
</dbReference>
<dbReference type="AlphaFoldDB" id="A0A1G9SRA7"/>
<dbReference type="Proteomes" id="UP000187651">
    <property type="component" value="Unassembled WGS sequence"/>
</dbReference>
<keyword evidence="2" id="KW-1185">Reference proteome</keyword>
<protein>
    <recommendedName>
        <fullName evidence="3">SGNH/GDSL hydrolase family protein</fullName>
    </recommendedName>
</protein>
<name>A0A1G9SRA7_9FIRM</name>
<evidence type="ECO:0000313" key="1">
    <source>
        <dbReference type="EMBL" id="SDM37877.1"/>
    </source>
</evidence>
<proteinExistence type="predicted"/>
<accession>A0A1G9SRA7</accession>
<dbReference type="OrthoDB" id="1826529at2"/>
<gene>
    <name evidence="1" type="ORF">SAMN05216544_0058</name>
</gene>
<evidence type="ECO:0000313" key="2">
    <source>
        <dbReference type="Proteomes" id="UP000187651"/>
    </source>
</evidence>
<evidence type="ECO:0008006" key="3">
    <source>
        <dbReference type="Google" id="ProtNLM"/>
    </source>
</evidence>
<reference evidence="2" key="1">
    <citation type="submission" date="2016-10" db="EMBL/GenBank/DDBJ databases">
        <authorList>
            <person name="Varghese N."/>
            <person name="Submissions S."/>
        </authorList>
    </citation>
    <scope>NUCLEOTIDE SEQUENCE [LARGE SCALE GENOMIC DNA]</scope>
    <source>
        <strain evidence="2">M83</strain>
    </source>
</reference>
<organism evidence="1 2">
    <name type="scientific">Lachnospira pectinoschiza</name>
    <dbReference type="NCBI Taxonomy" id="28052"/>
    <lineage>
        <taxon>Bacteria</taxon>
        <taxon>Bacillati</taxon>
        <taxon>Bacillota</taxon>
        <taxon>Clostridia</taxon>
        <taxon>Lachnospirales</taxon>
        <taxon>Lachnospiraceae</taxon>
        <taxon>Lachnospira</taxon>
    </lineage>
</organism>
<sequence>MDVNKKTKIMAYIRSVIFILGLIVLVKVSDLVFARDGYVNYILKVLNKGYEVSEDGQVTTSSKGYDLIILGASHGRSAIDPEYIDETLGTNSLNLSIPGETVKDSYYLLMEATRNNDIKTVILDVDYQYYLGDNSEGYFEEAFIYNQYSWLSSTKWKYLLDNMNELDFRNAISKRDVYTHSLTDMKRNVSQKFSKDYLTSNIYKLEVEDCGGYYIGKGFFYRNQEDCFYNGYCDKNALCADSEIDATPRKYFEKIKKYCDEHGIELICETAPITPTSYEELNVSLIHEKMSDFFNSYGVTYIDYNMASFDLLDRNQEDYVDAEGHMCGELAEKFSKLLAQNLQDIKQEGVDLVLNKVYGEAQ</sequence>